<keyword evidence="3" id="KW-1185">Reference proteome</keyword>
<dbReference type="Proteomes" id="UP000005286">
    <property type="component" value="Unassembled WGS sequence"/>
</dbReference>
<comment type="caution">
    <text evidence="2">The sequence shown here is derived from an EMBL/GenBank/DDBJ whole genome shotgun (WGS) entry which is preliminary data.</text>
</comment>
<proteinExistence type="predicted"/>
<dbReference type="AlphaFoldDB" id="F0GV35"/>
<dbReference type="PATRIC" id="fig|879305.3.peg.667"/>
<gene>
    <name evidence="2" type="ORF">HMPREF9290_1128</name>
</gene>
<reference evidence="2 3" key="1">
    <citation type="submission" date="2011-01" db="EMBL/GenBank/DDBJ databases">
        <authorList>
            <person name="Durkin A.S."/>
            <person name="Madupu R."/>
            <person name="Torralba M."/>
            <person name="Gillis M."/>
            <person name="Methe B."/>
            <person name="Sutton G."/>
            <person name="Nelson K.E."/>
        </authorList>
    </citation>
    <scope>NUCLEOTIDE SEQUENCE [LARGE SCALE GENOMIC DNA]</scope>
    <source>
        <strain evidence="2 3">ACS-065-V-Col13</strain>
    </source>
</reference>
<name>F0GV35_9FIRM</name>
<dbReference type="EMBL" id="AEXM01000013">
    <property type="protein sequence ID" value="EGC82239.1"/>
    <property type="molecule type" value="Genomic_DNA"/>
</dbReference>
<evidence type="ECO:0000313" key="3">
    <source>
        <dbReference type="Proteomes" id="UP000005286"/>
    </source>
</evidence>
<accession>F0GV35</accession>
<dbReference type="RefSeq" id="WP_004834654.1">
    <property type="nucleotide sequence ID" value="NZ_AEXM01000013.1"/>
</dbReference>
<protein>
    <submittedName>
        <fullName evidence="2">Uncharacterized protein</fullName>
    </submittedName>
</protein>
<feature type="region of interest" description="Disordered" evidence="1">
    <location>
        <begin position="1"/>
        <end position="20"/>
    </location>
</feature>
<evidence type="ECO:0000313" key="2">
    <source>
        <dbReference type="EMBL" id="EGC82239.1"/>
    </source>
</evidence>
<evidence type="ECO:0000256" key="1">
    <source>
        <dbReference type="SAM" id="MobiDB-lite"/>
    </source>
</evidence>
<organism evidence="2 3">
    <name type="scientific">Anaerococcus prevotii ACS-065-V-Col13</name>
    <dbReference type="NCBI Taxonomy" id="879305"/>
    <lineage>
        <taxon>Bacteria</taxon>
        <taxon>Bacillati</taxon>
        <taxon>Bacillota</taxon>
        <taxon>Tissierellia</taxon>
        <taxon>Tissierellales</taxon>
        <taxon>Peptoniphilaceae</taxon>
        <taxon>Anaerococcus</taxon>
    </lineage>
</organism>
<sequence>MGNNKDLKNLNNEEKKLRKESKTGGYICPKCGEPLTPENDYGGICEDCYKKSENK</sequence>